<gene>
    <name evidence="4" type="ORF">GJ700_01990</name>
</gene>
<evidence type="ECO:0000256" key="2">
    <source>
        <dbReference type="ARBA" id="ARBA00023002"/>
    </source>
</evidence>
<sequence>MCCWYGGHQPSMLQDILAHRKTEIEAINGAVVRLANEVQIAAPVTETLCQLVRMLESADGPVP</sequence>
<dbReference type="InterPro" id="IPR050838">
    <property type="entry name" value="Ketopantoate_reductase"/>
</dbReference>
<dbReference type="SUPFAM" id="SSF48179">
    <property type="entry name" value="6-phosphogluconate dehydrogenase C-terminal domain-like"/>
    <property type="match status" value="1"/>
</dbReference>
<keyword evidence="1" id="KW-0521">NADP</keyword>
<dbReference type="InterPro" id="IPR013752">
    <property type="entry name" value="KPA_reductase"/>
</dbReference>
<dbReference type="GO" id="GO:0005737">
    <property type="term" value="C:cytoplasm"/>
    <property type="evidence" value="ECO:0007669"/>
    <property type="project" value="TreeGrafter"/>
</dbReference>
<dbReference type="Gene3D" id="1.10.1040.10">
    <property type="entry name" value="N-(1-d-carboxylethyl)-l-norvaline Dehydrogenase, domain 2"/>
    <property type="match status" value="1"/>
</dbReference>
<evidence type="ECO:0000256" key="1">
    <source>
        <dbReference type="ARBA" id="ARBA00022857"/>
    </source>
</evidence>
<keyword evidence="5" id="KW-1185">Reference proteome</keyword>
<comment type="caution">
    <text evidence="4">The sequence shown here is derived from an EMBL/GenBank/DDBJ whole genome shotgun (WGS) entry which is preliminary data.</text>
</comment>
<dbReference type="PANTHER" id="PTHR43765:SF2">
    <property type="entry name" value="2-DEHYDROPANTOATE 2-REDUCTASE"/>
    <property type="match status" value="1"/>
</dbReference>
<dbReference type="Pfam" id="PF08546">
    <property type="entry name" value="ApbA_C"/>
    <property type="match status" value="1"/>
</dbReference>
<evidence type="ECO:0000313" key="4">
    <source>
        <dbReference type="EMBL" id="MRV70491.1"/>
    </source>
</evidence>
<dbReference type="EMBL" id="WKJJ01000001">
    <property type="protein sequence ID" value="MRV70491.1"/>
    <property type="molecule type" value="Genomic_DNA"/>
</dbReference>
<name>A0A7X2II68_9BURK</name>
<dbReference type="PANTHER" id="PTHR43765">
    <property type="entry name" value="2-DEHYDROPANTOATE 2-REDUCTASE-RELATED"/>
    <property type="match status" value="1"/>
</dbReference>
<protein>
    <recommendedName>
        <fullName evidence="3">Ketopantoate reductase C-terminal domain-containing protein</fullName>
    </recommendedName>
</protein>
<proteinExistence type="predicted"/>
<dbReference type="Proteomes" id="UP000446768">
    <property type="component" value="Unassembled WGS sequence"/>
</dbReference>
<reference evidence="4 5" key="1">
    <citation type="submission" date="2019-11" db="EMBL/GenBank/DDBJ databases">
        <title>Novel species isolated from a subtropical stream in China.</title>
        <authorList>
            <person name="Lu H."/>
        </authorList>
    </citation>
    <scope>NUCLEOTIDE SEQUENCE [LARGE SCALE GENOMIC DNA]</scope>
    <source>
        <strain evidence="4 5">FT92W</strain>
    </source>
</reference>
<keyword evidence="2" id="KW-0560">Oxidoreductase</keyword>
<dbReference type="GO" id="GO:0050661">
    <property type="term" value="F:NADP binding"/>
    <property type="evidence" value="ECO:0007669"/>
    <property type="project" value="TreeGrafter"/>
</dbReference>
<dbReference type="InterPro" id="IPR008927">
    <property type="entry name" value="6-PGluconate_DH-like_C_sf"/>
</dbReference>
<evidence type="ECO:0000259" key="3">
    <source>
        <dbReference type="Pfam" id="PF08546"/>
    </source>
</evidence>
<dbReference type="GO" id="GO:0008677">
    <property type="term" value="F:2-dehydropantoate 2-reductase activity"/>
    <property type="evidence" value="ECO:0007669"/>
    <property type="project" value="TreeGrafter"/>
</dbReference>
<accession>A0A7X2II68</accession>
<feature type="domain" description="Ketopantoate reductase C-terminal" evidence="3">
    <location>
        <begin position="7"/>
        <end position="56"/>
    </location>
</feature>
<organism evidence="4 5">
    <name type="scientific">Pseudoduganella rivuli</name>
    <dbReference type="NCBI Taxonomy" id="2666085"/>
    <lineage>
        <taxon>Bacteria</taxon>
        <taxon>Pseudomonadati</taxon>
        <taxon>Pseudomonadota</taxon>
        <taxon>Betaproteobacteria</taxon>
        <taxon>Burkholderiales</taxon>
        <taxon>Oxalobacteraceae</taxon>
        <taxon>Telluria group</taxon>
        <taxon>Pseudoduganella</taxon>
    </lineage>
</organism>
<evidence type="ECO:0000313" key="5">
    <source>
        <dbReference type="Proteomes" id="UP000446768"/>
    </source>
</evidence>
<dbReference type="InterPro" id="IPR013328">
    <property type="entry name" value="6PGD_dom2"/>
</dbReference>
<dbReference type="AlphaFoldDB" id="A0A7X2II68"/>